<keyword evidence="4" id="KW-1185">Reference proteome</keyword>
<feature type="transmembrane region" description="Helical" evidence="2">
    <location>
        <begin position="967"/>
        <end position="992"/>
    </location>
</feature>
<protein>
    <submittedName>
        <fullName evidence="3">Efflux RND transporter permease subunit</fullName>
    </submittedName>
</protein>
<dbReference type="SUPFAM" id="SSF82866">
    <property type="entry name" value="Multidrug efflux transporter AcrB transmembrane domain"/>
    <property type="match status" value="2"/>
</dbReference>
<dbReference type="PRINTS" id="PR00702">
    <property type="entry name" value="ACRIFLAVINRP"/>
</dbReference>
<feature type="transmembrane region" description="Helical" evidence="2">
    <location>
        <begin position="467"/>
        <end position="494"/>
    </location>
</feature>
<sequence>MNLIETAVRWRHGTFVLFCLLAVFGIFSLLSLPLELQPGGDRPEITITTTYPGAAPTEVEDLVTRPIEERMEEVLGVQEITSNSRPGISAITLEFTWNSDVNERMVDVLNKLQQVEELPAEVEESDVEMVGGNNSPMMWVVLTPRQGFQSNPDRYRDLAEEVIVPRLRRVEGVGQFLIPGGREREVEVRVDPKALFDRNLTIGDVVRVLRENNRDIRGGPLTLGRREYRVRTLSRSQDIEQIAGFVLRRDSSGTVYMRDVATVQMGRKPLESALIFNNTPAVAIGIIRRVGANVPETSRGVRATLAELEAQFDRQGEGIRFVYNYDENDYIGQSIALVQGNLVSGALLATAVLILFLGSMRTVAVVALTIPTTLITVFIVMAFLGRSLNIISLAGLAFAVGMVVDNAIVVIENVFTHMQQGKGAVRAAIDGTQEVWGAMLGSTLTNVVVFVPLIMVQGEAGQLFADMAIALSCASLFSLFAALTLVPMLSGLFLKQHEAMQMLEVESRESGVRSRGQGGQGGQGEQGRKITVNCQPSTVNRQPSAILQKIERAIFRTSAVFRLFQGKLESFLASTVLWSLGAGRVGRRLILVAIPVILLFTSIFLLPPADYLPEGNRNLVFWVAEPLPGTSIPEAIRLSQPARDFLSQQPEVERVMFIERPGRRGIAAILKPEFATTNGLANMVERMRQQSNNFPGYRFLIPTRFSIFQDPGKEFEIQIVGADLQQLSQLETQITDRLRSFPGVRNVRSDYVFGAGELQVIPNRERLAEVGLSEAEVGAMVEAALGGRIASDFIDGKEELDVSVELQNLFVETPEQLRQLPLYTSRGQQVQLADVAEVRETTGPDVINHVNLERSITLTTSLEPTAPLGSLVNSAETQVLAPLRANLPAGYRLDLSGSADRLAETLSQLSSAFILSVLIIYLLLVALYRSFLYPVVIMATVPMGMSGGLLSLAIANRIPGVIIPLDMITALGFIILTGVVVNNAILLVDRALQLQAEGEDYDKSLYNATRDRLRAIFMSAGTSVLGMLPLAVVPGQGAELYQGLGIVLTGGLAFSTILTPTVVPAIMGLLRDLSGRKQLSVVSYQLLGSRE</sequence>
<dbReference type="SUPFAM" id="SSF82714">
    <property type="entry name" value="Multidrug efflux transporter AcrB TolC docking domain, DN and DC subdomains"/>
    <property type="match status" value="2"/>
</dbReference>
<feature type="transmembrane region" description="Helical" evidence="2">
    <location>
        <begin position="435"/>
        <end position="455"/>
    </location>
</feature>
<dbReference type="PANTHER" id="PTHR32063">
    <property type="match status" value="1"/>
</dbReference>
<organism evidence="3 4">
    <name type="scientific">Scytonema millei VB511283</name>
    <dbReference type="NCBI Taxonomy" id="1245923"/>
    <lineage>
        <taxon>Bacteria</taxon>
        <taxon>Bacillati</taxon>
        <taxon>Cyanobacteriota</taxon>
        <taxon>Cyanophyceae</taxon>
        <taxon>Nostocales</taxon>
        <taxon>Scytonemataceae</taxon>
        <taxon>Scytonema</taxon>
    </lineage>
</organism>
<gene>
    <name evidence="3" type="ORF">QH73_0024960</name>
</gene>
<dbReference type="Gene3D" id="1.20.1640.10">
    <property type="entry name" value="Multidrug efflux transporter AcrB transmembrane domain"/>
    <property type="match status" value="2"/>
</dbReference>
<evidence type="ECO:0000256" key="2">
    <source>
        <dbReference type="SAM" id="Phobius"/>
    </source>
</evidence>
<evidence type="ECO:0000256" key="1">
    <source>
        <dbReference type="SAM" id="MobiDB-lite"/>
    </source>
</evidence>
<dbReference type="SUPFAM" id="SSF82693">
    <property type="entry name" value="Multidrug efflux transporter AcrB pore domain, PN1, PN2, PC1 and PC2 subdomains"/>
    <property type="match status" value="2"/>
</dbReference>
<dbReference type="Gene3D" id="3.30.70.1430">
    <property type="entry name" value="Multidrug efflux transporter AcrB pore domain"/>
    <property type="match status" value="2"/>
</dbReference>
<dbReference type="Pfam" id="PF00873">
    <property type="entry name" value="ACR_tran"/>
    <property type="match status" value="2"/>
</dbReference>
<keyword evidence="2" id="KW-0812">Transmembrane</keyword>
<feature type="transmembrane region" description="Helical" evidence="2">
    <location>
        <begin position="935"/>
        <end position="955"/>
    </location>
</feature>
<feature type="region of interest" description="Disordered" evidence="1">
    <location>
        <begin position="508"/>
        <end position="528"/>
    </location>
</feature>
<dbReference type="RefSeq" id="WP_039713880.1">
    <property type="nucleotide sequence ID" value="NZ_JTJC03000012.1"/>
</dbReference>
<keyword evidence="2" id="KW-0472">Membrane</keyword>
<feature type="transmembrane region" description="Helical" evidence="2">
    <location>
        <begin position="390"/>
        <end position="415"/>
    </location>
</feature>
<dbReference type="InterPro" id="IPR027463">
    <property type="entry name" value="AcrB_DN_DC_subdom"/>
</dbReference>
<dbReference type="Gene3D" id="3.30.2090.10">
    <property type="entry name" value="Multidrug efflux transporter AcrB TolC docking domain, DN and DC subdomains"/>
    <property type="match status" value="2"/>
</dbReference>
<dbReference type="GO" id="GO:0042910">
    <property type="term" value="F:xenobiotic transmembrane transporter activity"/>
    <property type="evidence" value="ECO:0007669"/>
    <property type="project" value="TreeGrafter"/>
</dbReference>
<dbReference type="EMBL" id="JTJC03000012">
    <property type="protein sequence ID" value="NHC37850.1"/>
    <property type="molecule type" value="Genomic_DNA"/>
</dbReference>
<feature type="transmembrane region" description="Helical" evidence="2">
    <location>
        <begin position="909"/>
        <end position="928"/>
    </location>
</feature>
<feature type="transmembrane region" description="Helical" evidence="2">
    <location>
        <begin position="363"/>
        <end position="384"/>
    </location>
</feature>
<dbReference type="PANTHER" id="PTHR32063:SF0">
    <property type="entry name" value="SWARMING MOTILITY PROTEIN SWRC"/>
    <property type="match status" value="1"/>
</dbReference>
<dbReference type="Gene3D" id="3.30.70.1440">
    <property type="entry name" value="Multidrug efflux transporter AcrB pore domain"/>
    <property type="match status" value="1"/>
</dbReference>
<feature type="transmembrane region" description="Helical" evidence="2">
    <location>
        <begin position="1013"/>
        <end position="1032"/>
    </location>
</feature>
<feature type="transmembrane region" description="Helical" evidence="2">
    <location>
        <begin position="589"/>
        <end position="609"/>
    </location>
</feature>
<feature type="transmembrane region" description="Helical" evidence="2">
    <location>
        <begin position="1044"/>
        <end position="1070"/>
    </location>
</feature>
<feature type="transmembrane region" description="Helical" evidence="2">
    <location>
        <begin position="12"/>
        <end position="34"/>
    </location>
</feature>
<dbReference type="GO" id="GO:0005886">
    <property type="term" value="C:plasma membrane"/>
    <property type="evidence" value="ECO:0007669"/>
    <property type="project" value="TreeGrafter"/>
</dbReference>
<dbReference type="InterPro" id="IPR001036">
    <property type="entry name" value="Acrflvin-R"/>
</dbReference>
<evidence type="ECO:0000313" key="4">
    <source>
        <dbReference type="Proteomes" id="UP000031532"/>
    </source>
</evidence>
<feature type="compositionally biased region" description="Gly residues" evidence="1">
    <location>
        <begin position="516"/>
        <end position="525"/>
    </location>
</feature>
<dbReference type="Proteomes" id="UP000031532">
    <property type="component" value="Unassembled WGS sequence"/>
</dbReference>
<dbReference type="Gene3D" id="3.30.70.1320">
    <property type="entry name" value="Multidrug efflux transporter AcrB pore domain like"/>
    <property type="match status" value="1"/>
</dbReference>
<evidence type="ECO:0000313" key="3">
    <source>
        <dbReference type="EMBL" id="NHC37850.1"/>
    </source>
</evidence>
<feature type="transmembrane region" description="Helical" evidence="2">
    <location>
        <begin position="336"/>
        <end position="356"/>
    </location>
</feature>
<name>A0A9X5E9K6_9CYAN</name>
<comment type="caution">
    <text evidence="3">The sequence shown here is derived from an EMBL/GenBank/DDBJ whole genome shotgun (WGS) entry which is preliminary data.</text>
</comment>
<reference evidence="3 4" key="1">
    <citation type="journal article" date="2015" name="Genome Announc.">
        <title>Draft Genome Sequence of the Terrestrial Cyanobacterium Scytonema millei VB511283, Isolated from Eastern India.</title>
        <authorList>
            <person name="Sen D."/>
            <person name="Chandrababunaidu M.M."/>
            <person name="Singh D."/>
            <person name="Sanghi N."/>
            <person name="Ghorai A."/>
            <person name="Mishra G.P."/>
            <person name="Madduluri M."/>
            <person name="Adhikary S.P."/>
            <person name="Tripathy S."/>
        </authorList>
    </citation>
    <scope>NUCLEOTIDE SEQUENCE [LARGE SCALE GENOMIC DNA]</scope>
    <source>
        <strain evidence="3 4">VB511283</strain>
    </source>
</reference>
<proteinExistence type="predicted"/>
<dbReference type="AlphaFoldDB" id="A0A9X5E9K6"/>
<keyword evidence="2" id="KW-1133">Transmembrane helix</keyword>
<accession>A0A9X5E9K6</accession>
<dbReference type="OrthoDB" id="9791035at2"/>